<reference evidence="2 3" key="1">
    <citation type="journal article" date="2023" name="Int. J. Syst. Evol. Microbiol.">
        <title>Sellimonas catena sp. nov., isolated from human faeces.</title>
        <authorList>
            <person name="Hisatomi A."/>
            <person name="Ohkuma M."/>
            <person name="Sakamoto M."/>
        </authorList>
    </citation>
    <scope>NUCLEOTIDE SEQUENCE [LARGE SCALE GENOMIC DNA]</scope>
    <source>
        <strain evidence="2 3">12EGH17</strain>
    </source>
</reference>
<dbReference type="PROSITE" id="PS51186">
    <property type="entry name" value="GNAT"/>
    <property type="match status" value="1"/>
</dbReference>
<sequence length="203" mass="24067">MKKENTPELITERLILRKFTEEDREALYEILKDEEVNRFLTWFPAASLTAAETFLKERYLDSYKKESGYQYAICLKGENHPVGYIGVSMEESHDLGYGLRKEYWNQGIVTEAGRAVIERVRKDGIPYLTATHDVKNPASGAVMEKLGMSYQYSYEELWQPKNFLVTFRMYQINLDGQTERVYRKYWEQSEVHFVEDREEETRQ</sequence>
<dbReference type="InterPro" id="IPR051531">
    <property type="entry name" value="N-acetyltransferase"/>
</dbReference>
<comment type="caution">
    <text evidence="2">The sequence shown here is derived from an EMBL/GenBank/DDBJ whole genome shotgun (WGS) entry which is preliminary data.</text>
</comment>
<dbReference type="InterPro" id="IPR000182">
    <property type="entry name" value="GNAT_dom"/>
</dbReference>
<dbReference type="PANTHER" id="PTHR43792">
    <property type="entry name" value="GNAT FAMILY, PUTATIVE (AFU_ORTHOLOGUE AFUA_3G00765)-RELATED-RELATED"/>
    <property type="match status" value="1"/>
</dbReference>
<name>A0A9W6C9F6_9FIRM</name>
<organism evidence="2 3">
    <name type="scientific">Sellimonas catena</name>
    <dbReference type="NCBI Taxonomy" id="2994035"/>
    <lineage>
        <taxon>Bacteria</taxon>
        <taxon>Bacillati</taxon>
        <taxon>Bacillota</taxon>
        <taxon>Clostridia</taxon>
        <taxon>Lachnospirales</taxon>
        <taxon>Lachnospiraceae</taxon>
        <taxon>Sellimonas</taxon>
    </lineage>
</organism>
<dbReference type="Pfam" id="PF13302">
    <property type="entry name" value="Acetyltransf_3"/>
    <property type="match status" value="1"/>
</dbReference>
<dbReference type="EMBL" id="BSBO01000024">
    <property type="protein sequence ID" value="GLG05117.1"/>
    <property type="molecule type" value="Genomic_DNA"/>
</dbReference>
<evidence type="ECO:0000313" key="2">
    <source>
        <dbReference type="EMBL" id="GLG05117.1"/>
    </source>
</evidence>
<dbReference type="GO" id="GO:0016747">
    <property type="term" value="F:acyltransferase activity, transferring groups other than amino-acyl groups"/>
    <property type="evidence" value="ECO:0007669"/>
    <property type="project" value="InterPro"/>
</dbReference>
<feature type="domain" description="N-acetyltransferase" evidence="1">
    <location>
        <begin position="14"/>
        <end position="170"/>
    </location>
</feature>
<dbReference type="InterPro" id="IPR016181">
    <property type="entry name" value="Acyl_CoA_acyltransferase"/>
</dbReference>
<gene>
    <name evidence="2" type="ORF">Selli1_22910</name>
</gene>
<proteinExistence type="predicted"/>
<evidence type="ECO:0000259" key="1">
    <source>
        <dbReference type="PROSITE" id="PS51186"/>
    </source>
</evidence>
<dbReference type="Gene3D" id="3.40.630.30">
    <property type="match status" value="1"/>
</dbReference>
<dbReference type="Proteomes" id="UP001145145">
    <property type="component" value="Unassembled WGS sequence"/>
</dbReference>
<evidence type="ECO:0000313" key="3">
    <source>
        <dbReference type="Proteomes" id="UP001145145"/>
    </source>
</evidence>
<accession>A0A9W6C9F6</accession>
<dbReference type="AlphaFoldDB" id="A0A9W6C9F6"/>
<dbReference type="PANTHER" id="PTHR43792:SF1">
    <property type="entry name" value="N-ACETYLTRANSFERASE DOMAIN-CONTAINING PROTEIN"/>
    <property type="match status" value="1"/>
</dbReference>
<protein>
    <submittedName>
        <fullName evidence="2">Acetyltransferase</fullName>
    </submittedName>
</protein>
<dbReference type="SUPFAM" id="SSF55729">
    <property type="entry name" value="Acyl-CoA N-acyltransferases (Nat)"/>
    <property type="match status" value="1"/>
</dbReference>
<keyword evidence="3" id="KW-1185">Reference proteome</keyword>
<dbReference type="RefSeq" id="WP_281873074.1">
    <property type="nucleotide sequence ID" value="NZ_BSBO01000024.1"/>
</dbReference>